<gene>
    <name evidence="19" type="primary">CYP1E1</name>
</gene>
<name>A8D5I5_CIOIN</name>
<keyword evidence="6 17" id="KW-0349">Heme</keyword>
<evidence type="ECO:0000256" key="9">
    <source>
        <dbReference type="ARBA" id="ARBA00022848"/>
    </source>
</evidence>
<dbReference type="PRINTS" id="PR00385">
    <property type="entry name" value="P450"/>
</dbReference>
<comment type="catalytic activity">
    <reaction evidence="13">
        <text>tryprostatin A + reduced [NADPH--hemoprotein reductase] + O2 = fumitremorgin C + oxidized [NADPH--hemoprotein reductase] + 2 H2O + H(+)</text>
        <dbReference type="Rhea" id="RHEA:35963"/>
        <dbReference type="Rhea" id="RHEA-COMP:11964"/>
        <dbReference type="Rhea" id="RHEA-COMP:11965"/>
        <dbReference type="ChEBI" id="CHEBI:15377"/>
        <dbReference type="ChEBI" id="CHEBI:15378"/>
        <dbReference type="ChEBI" id="CHEBI:15379"/>
        <dbReference type="ChEBI" id="CHEBI:57618"/>
        <dbReference type="ChEBI" id="CHEBI:58210"/>
        <dbReference type="ChEBI" id="CHEBI:72761"/>
        <dbReference type="ChEBI" id="CHEBI:72763"/>
        <dbReference type="EC" id="1.14.19.71"/>
    </reaction>
</comment>
<evidence type="ECO:0000256" key="12">
    <source>
        <dbReference type="ARBA" id="ARBA00023033"/>
    </source>
</evidence>
<comment type="cofactor">
    <cofactor evidence="1 17">
        <name>heme</name>
        <dbReference type="ChEBI" id="CHEBI:30413"/>
    </cofactor>
</comment>
<evidence type="ECO:0000256" key="17">
    <source>
        <dbReference type="PIRSR" id="PIRSR602401-1"/>
    </source>
</evidence>
<dbReference type="GO" id="GO:0005789">
    <property type="term" value="C:endoplasmic reticulum membrane"/>
    <property type="evidence" value="ECO:0007669"/>
    <property type="project" value="UniProtKB-SubCell"/>
</dbReference>
<dbReference type="EC" id="1.14.14.1" evidence="5"/>
<evidence type="ECO:0000256" key="14">
    <source>
        <dbReference type="ARBA" id="ARBA00066875"/>
    </source>
</evidence>
<organism evidence="19">
    <name type="scientific">Ciona intestinalis</name>
    <name type="common">Transparent sea squirt</name>
    <name type="synonym">Ascidia intestinalis</name>
    <dbReference type="NCBI Taxonomy" id="7719"/>
    <lineage>
        <taxon>Eukaryota</taxon>
        <taxon>Metazoa</taxon>
        <taxon>Chordata</taxon>
        <taxon>Tunicata</taxon>
        <taxon>Ascidiacea</taxon>
        <taxon>Phlebobranchia</taxon>
        <taxon>Cionidae</taxon>
        <taxon>Ciona</taxon>
    </lineage>
</organism>
<evidence type="ECO:0000256" key="7">
    <source>
        <dbReference type="ARBA" id="ARBA00022723"/>
    </source>
</evidence>
<dbReference type="OrthoDB" id="1055148at2759"/>
<dbReference type="RefSeq" id="NP_001107029.2">
    <property type="nucleotide sequence ID" value="NM_001113557.2"/>
</dbReference>
<evidence type="ECO:0000256" key="6">
    <source>
        <dbReference type="ARBA" id="ARBA00022617"/>
    </source>
</evidence>
<evidence type="ECO:0000256" key="5">
    <source>
        <dbReference type="ARBA" id="ARBA00012109"/>
    </source>
</evidence>
<dbReference type="GO" id="GO:0020037">
    <property type="term" value="F:heme binding"/>
    <property type="evidence" value="ECO:0007669"/>
    <property type="project" value="InterPro"/>
</dbReference>
<evidence type="ECO:0000256" key="18">
    <source>
        <dbReference type="RuleBase" id="RU000461"/>
    </source>
</evidence>
<evidence type="ECO:0000256" key="1">
    <source>
        <dbReference type="ARBA" id="ARBA00001971"/>
    </source>
</evidence>
<proteinExistence type="evidence at transcript level"/>
<dbReference type="GO" id="GO:0016712">
    <property type="term" value="F:oxidoreductase activity, acting on paired donors, with incorporation or reduction of molecular oxygen, reduced flavin or flavoprotein as one donor, and incorporation of one atom of oxygen"/>
    <property type="evidence" value="ECO:0007669"/>
    <property type="project" value="UniProtKB-EC"/>
</dbReference>
<evidence type="ECO:0000256" key="15">
    <source>
        <dbReference type="ARBA" id="ARBA00074535"/>
    </source>
</evidence>
<dbReference type="InterPro" id="IPR036396">
    <property type="entry name" value="Cyt_P450_sf"/>
</dbReference>
<dbReference type="EMBL" id="EU139256">
    <property type="protein sequence ID" value="ABV54638.1"/>
    <property type="molecule type" value="mRNA"/>
</dbReference>
<keyword evidence="7 17" id="KW-0479">Metal-binding</keyword>
<dbReference type="PROSITE" id="PS00086">
    <property type="entry name" value="CYTOCHROME_P450"/>
    <property type="match status" value="1"/>
</dbReference>
<keyword evidence="9" id="KW-0492">Microsome</keyword>
<dbReference type="PRINTS" id="PR00463">
    <property type="entry name" value="EP450I"/>
</dbReference>
<reference evidence="19" key="1">
    <citation type="journal article" date="2007" name="Mol. Biol. Evol.">
        <title>Cytochrome P450 1 genes in early deuterostomes (tunicates and sea urchins) and vertebrates (chicken and frog): origin and diversification of the CYP1 gene family.</title>
        <authorList>
            <person name="Goldstone J.V."/>
            <person name="Goldstone H.M."/>
            <person name="Morrison A.M."/>
            <person name="Tarrant A."/>
            <person name="Kern S.E."/>
            <person name="Woodin B.R."/>
            <person name="Stegeman J.J."/>
        </authorList>
    </citation>
    <scope>NUCLEOTIDE SEQUENCE</scope>
</reference>
<keyword evidence="10 18" id="KW-0560">Oxidoreductase</keyword>
<sequence length="538" mass="60813">MMITAAILLDAGRSFAVPVAFTAVSVLTLYVCLRKRQGIPPGPTAWPLIGNLFSMGRQSHLVLESMRKTYGDVFSVYFGSTLVVVVNGKAVEECLSTHSARYSMRPELHTAQYILEGKSFAFSHIEVSEHKRYRTLAVAVVKQLVNGGGEKTDDAVKHGLQNGTRHTSIEDRIYMEATCMCDKLLDTSDSPDLKDEILQLVTKELCRSAADMLLGNTLSEYELDEISRVVENLRNSNEAIMLVNFIPVVRMLWRNGLRKYIQLTQSLNRFFERCIRNRKAQLATVSNGHTEDNGVLLTNGVDCTVKFWQKLKNDPQYEESRVMKVVADLFGARVDTMTVALAWMIVYWATYQATQEKAQKEIDHFVKNEKRLPRYSERNQLPYTMALITEVERHCSFVPFTLPHAPVQDTMLNGYLIPKGTMMLISMRSINYDTALWDSPAQFRPERFLLDQSGGFNSALAEQVMLFGAGRRRCAGEALGRMQIFLYSVLILRKCTFRRSDKDSHVLPESLAGISLIPQTMCVSISRREADGSKNTEP</sequence>
<keyword evidence="12 18" id="KW-0503">Monooxygenase</keyword>
<dbReference type="EC" id="1.14.19.71" evidence="14"/>
<evidence type="ECO:0000256" key="3">
    <source>
        <dbReference type="ARBA" id="ARBA00004406"/>
    </source>
</evidence>
<dbReference type="InterPro" id="IPR001128">
    <property type="entry name" value="Cyt_P450"/>
</dbReference>
<dbReference type="Gene3D" id="1.10.630.10">
    <property type="entry name" value="Cytochrome P450"/>
    <property type="match status" value="1"/>
</dbReference>
<dbReference type="PANTHER" id="PTHR24289:SF21">
    <property type="entry name" value="CYTOCHROME P450 1A"/>
    <property type="match status" value="1"/>
</dbReference>
<keyword evidence="11 17" id="KW-0408">Iron</keyword>
<protein>
    <recommendedName>
        <fullName evidence="15">Fumitremorgin C synthase</fullName>
        <ecNumber evidence="5">1.14.14.1</ecNumber>
        <ecNumber evidence="14">1.14.19.71</ecNumber>
    </recommendedName>
    <alternativeName>
        <fullName evidence="16">Fumitremorgin biosynthesis protein E</fullName>
    </alternativeName>
</protein>
<comment type="subcellular location">
    <subcellularLocation>
        <location evidence="3">Endoplasmic reticulum membrane</location>
        <topology evidence="3">Peripheral membrane protein</topology>
    </subcellularLocation>
    <subcellularLocation>
        <location evidence="2">Microsome membrane</location>
        <topology evidence="2">Peripheral membrane protein</topology>
    </subcellularLocation>
</comment>
<dbReference type="CDD" id="cd20617">
    <property type="entry name" value="CYP1_2-like"/>
    <property type="match status" value="1"/>
</dbReference>
<evidence type="ECO:0000256" key="8">
    <source>
        <dbReference type="ARBA" id="ARBA00022824"/>
    </source>
</evidence>
<dbReference type="FunFam" id="1.10.630.10:FF:000160">
    <property type="entry name" value="Fumitremorgin C synthase"/>
    <property type="match status" value="1"/>
</dbReference>
<dbReference type="GeneID" id="100185377"/>
<evidence type="ECO:0000313" key="19">
    <source>
        <dbReference type="EMBL" id="ABV54638.1"/>
    </source>
</evidence>
<evidence type="ECO:0000256" key="13">
    <source>
        <dbReference type="ARBA" id="ARBA00051294"/>
    </source>
</evidence>
<dbReference type="GO" id="GO:0005506">
    <property type="term" value="F:iron ion binding"/>
    <property type="evidence" value="ECO:0007669"/>
    <property type="project" value="InterPro"/>
</dbReference>
<dbReference type="SUPFAM" id="SSF48264">
    <property type="entry name" value="Cytochrome P450"/>
    <property type="match status" value="1"/>
</dbReference>
<dbReference type="GO" id="GO:0044281">
    <property type="term" value="P:small molecule metabolic process"/>
    <property type="evidence" value="ECO:0007669"/>
    <property type="project" value="UniProtKB-ARBA"/>
</dbReference>
<feature type="binding site" description="axial binding residue" evidence="17">
    <location>
        <position position="474"/>
    </location>
    <ligand>
        <name>heme</name>
        <dbReference type="ChEBI" id="CHEBI:30413"/>
    </ligand>
    <ligandPart>
        <name>Fe</name>
        <dbReference type="ChEBI" id="CHEBI:18248"/>
    </ligandPart>
</feature>
<comment type="similarity">
    <text evidence="4 18">Belongs to the cytochrome P450 family.</text>
</comment>
<evidence type="ECO:0000256" key="11">
    <source>
        <dbReference type="ARBA" id="ARBA00023004"/>
    </source>
</evidence>
<dbReference type="Pfam" id="PF00067">
    <property type="entry name" value="p450"/>
    <property type="match status" value="1"/>
</dbReference>
<dbReference type="AlphaFoldDB" id="A8D5I5"/>
<evidence type="ECO:0000256" key="10">
    <source>
        <dbReference type="ARBA" id="ARBA00023002"/>
    </source>
</evidence>
<dbReference type="InterPro" id="IPR017972">
    <property type="entry name" value="Cyt_P450_CS"/>
</dbReference>
<dbReference type="InterPro" id="IPR002401">
    <property type="entry name" value="Cyt_P450_E_grp-I"/>
</dbReference>
<accession>A8D5I5</accession>
<evidence type="ECO:0000256" key="4">
    <source>
        <dbReference type="ARBA" id="ARBA00010617"/>
    </source>
</evidence>
<evidence type="ECO:0000256" key="16">
    <source>
        <dbReference type="ARBA" id="ARBA00079465"/>
    </source>
</evidence>
<dbReference type="PANTHER" id="PTHR24289">
    <property type="entry name" value="STEROID 17-ALPHA-HYDROXYLASE/17,20 LYASE"/>
    <property type="match status" value="1"/>
</dbReference>
<evidence type="ECO:0000256" key="2">
    <source>
        <dbReference type="ARBA" id="ARBA00004174"/>
    </source>
</evidence>
<dbReference type="GO" id="GO:0044550">
    <property type="term" value="P:secondary metabolite biosynthetic process"/>
    <property type="evidence" value="ECO:0007669"/>
    <property type="project" value="UniProtKB-ARBA"/>
</dbReference>
<keyword evidence="8" id="KW-0256">Endoplasmic reticulum</keyword>